<evidence type="ECO:0000256" key="3">
    <source>
        <dbReference type="ARBA" id="ARBA00022679"/>
    </source>
</evidence>
<dbReference type="InterPro" id="IPR029044">
    <property type="entry name" value="Nucleotide-diphossugar_trans"/>
</dbReference>
<dbReference type="NCBIfam" id="NF001947">
    <property type="entry name" value="PRK00725.1"/>
    <property type="match status" value="1"/>
</dbReference>
<dbReference type="SUPFAM" id="SSF53448">
    <property type="entry name" value="Nucleotide-diphospho-sugar transferases"/>
    <property type="match status" value="1"/>
</dbReference>
<dbReference type="PANTHER" id="PTHR43523">
    <property type="entry name" value="GLUCOSE-1-PHOSPHATE ADENYLYLTRANSFERASE-RELATED"/>
    <property type="match status" value="1"/>
</dbReference>
<evidence type="ECO:0000256" key="2">
    <source>
        <dbReference type="ARBA" id="ARBA00022600"/>
    </source>
</evidence>
<feature type="binding site" evidence="9">
    <location>
        <position position="110"/>
    </location>
    <ligand>
        <name>alpha-D-glucose 1-phosphate</name>
        <dbReference type="ChEBI" id="CHEBI:58601"/>
    </ligand>
</feature>
<dbReference type="InterPro" id="IPR056818">
    <property type="entry name" value="GlmU/GlgC-like_hexapep"/>
</dbReference>
<name>A0A845UST4_9GAMM</name>
<dbReference type="Pfam" id="PF24894">
    <property type="entry name" value="Hexapep_GlmU"/>
    <property type="match status" value="1"/>
</dbReference>
<dbReference type="CDD" id="cd04651">
    <property type="entry name" value="LbH_G1P_AT_C"/>
    <property type="match status" value="1"/>
</dbReference>
<dbReference type="InterPro" id="IPR011831">
    <property type="entry name" value="ADP-Glc_PPase"/>
</dbReference>
<proteinExistence type="inferred from homology"/>
<feature type="binding site" evidence="9">
    <location>
        <position position="208"/>
    </location>
    <ligand>
        <name>alpha-D-glucose 1-phosphate</name>
        <dbReference type="ChEBI" id="CHEBI:58601"/>
    </ligand>
</feature>
<keyword evidence="3 9" id="KW-0808">Transferase</keyword>
<comment type="pathway">
    <text evidence="9">Glycan biosynthesis; glycogen biosynthesis.</text>
</comment>
<feature type="domain" description="Nucleotidyl transferase" evidence="10">
    <location>
        <begin position="18"/>
        <end position="283"/>
    </location>
</feature>
<dbReference type="GO" id="GO:0008878">
    <property type="term" value="F:glucose-1-phosphate adenylyltransferase activity"/>
    <property type="evidence" value="ECO:0007669"/>
    <property type="project" value="UniProtKB-UniRule"/>
</dbReference>
<dbReference type="SUPFAM" id="SSF51161">
    <property type="entry name" value="Trimeric LpxA-like enzymes"/>
    <property type="match status" value="1"/>
</dbReference>
<comment type="catalytic activity">
    <reaction evidence="9">
        <text>alpha-D-glucose 1-phosphate + ATP + H(+) = ADP-alpha-D-glucose + diphosphate</text>
        <dbReference type="Rhea" id="RHEA:12120"/>
        <dbReference type="ChEBI" id="CHEBI:15378"/>
        <dbReference type="ChEBI" id="CHEBI:30616"/>
        <dbReference type="ChEBI" id="CHEBI:33019"/>
        <dbReference type="ChEBI" id="CHEBI:57498"/>
        <dbReference type="ChEBI" id="CHEBI:58601"/>
        <dbReference type="EC" id="2.7.7.27"/>
    </reaction>
</comment>
<dbReference type="EC" id="2.7.7.27" evidence="9"/>
<evidence type="ECO:0000259" key="10">
    <source>
        <dbReference type="Pfam" id="PF00483"/>
    </source>
</evidence>
<dbReference type="GO" id="GO:0005978">
    <property type="term" value="P:glycogen biosynthetic process"/>
    <property type="evidence" value="ECO:0007669"/>
    <property type="project" value="UniProtKB-UniRule"/>
</dbReference>
<reference evidence="12 13" key="1">
    <citation type="submission" date="2020-02" db="EMBL/GenBank/DDBJ databases">
        <authorList>
            <person name="Zhang X.-Y."/>
        </authorList>
    </citation>
    <scope>NUCLEOTIDE SEQUENCE [LARGE SCALE GENOMIC DNA]</scope>
    <source>
        <strain evidence="12 13">C33</strain>
    </source>
</reference>
<accession>A0A845UST4</accession>
<feature type="binding site" evidence="9">
    <location>
        <position position="175"/>
    </location>
    <ligand>
        <name>alpha-D-glucose 1-phosphate</name>
        <dbReference type="ChEBI" id="CHEBI:58601"/>
    </ligand>
</feature>
<keyword evidence="2 9" id="KW-0321">Glycogen metabolism</keyword>
<organism evidence="12 13">
    <name type="scientific">Wenzhouxiangella limi</name>
    <dbReference type="NCBI Taxonomy" id="2707351"/>
    <lineage>
        <taxon>Bacteria</taxon>
        <taxon>Pseudomonadati</taxon>
        <taxon>Pseudomonadota</taxon>
        <taxon>Gammaproteobacteria</taxon>
        <taxon>Chromatiales</taxon>
        <taxon>Wenzhouxiangellaceae</taxon>
        <taxon>Wenzhouxiangella</taxon>
    </lineage>
</organism>
<dbReference type="InterPro" id="IPR005836">
    <property type="entry name" value="ADP_Glu_pyroP_CS"/>
</dbReference>
<dbReference type="NCBIfam" id="TIGR02091">
    <property type="entry name" value="glgC"/>
    <property type="match status" value="1"/>
</dbReference>
<evidence type="ECO:0000256" key="4">
    <source>
        <dbReference type="ARBA" id="ARBA00022695"/>
    </source>
</evidence>
<evidence type="ECO:0000256" key="8">
    <source>
        <dbReference type="ARBA" id="ARBA00023277"/>
    </source>
</evidence>
<keyword evidence="7 9" id="KW-0320">Glycogen biosynthesis</keyword>
<dbReference type="InterPro" id="IPR005835">
    <property type="entry name" value="NTP_transferase_dom"/>
</dbReference>
<dbReference type="Gene3D" id="3.90.550.10">
    <property type="entry name" value="Spore Coat Polysaccharide Biosynthesis Protein SpsA, Chain A"/>
    <property type="match status" value="1"/>
</dbReference>
<comment type="similarity">
    <text evidence="1 9">Belongs to the bacterial/plant glucose-1-phosphate adenylyltransferase family.</text>
</comment>
<evidence type="ECO:0000256" key="7">
    <source>
        <dbReference type="ARBA" id="ARBA00023056"/>
    </source>
</evidence>
<dbReference type="AlphaFoldDB" id="A0A845UST4"/>
<evidence type="ECO:0000256" key="5">
    <source>
        <dbReference type="ARBA" id="ARBA00022741"/>
    </source>
</evidence>
<keyword evidence="4 9" id="KW-0548">Nucleotidyltransferase</keyword>
<feature type="site" description="Could play a key role in the communication between the regulatory and the substrate sites" evidence="9">
    <location>
        <position position="109"/>
    </location>
</feature>
<comment type="function">
    <text evidence="9">Involved in the biosynthesis of ADP-glucose, a building block required for the elongation reactions to produce glycogen. Catalyzes the reaction between ATP and alpha-D-glucose 1-phosphate (G1P) to produce pyrophosphate and ADP-Glc.</text>
</comment>
<keyword evidence="13" id="KW-1185">Reference proteome</keyword>
<keyword evidence="8 9" id="KW-0119">Carbohydrate metabolism</keyword>
<dbReference type="UniPathway" id="UPA00164"/>
<dbReference type="Pfam" id="PF00483">
    <property type="entry name" value="NTP_transferase"/>
    <property type="match status" value="1"/>
</dbReference>
<dbReference type="InterPro" id="IPR023049">
    <property type="entry name" value="GlgC_bac"/>
</dbReference>
<evidence type="ECO:0000259" key="11">
    <source>
        <dbReference type="Pfam" id="PF24894"/>
    </source>
</evidence>
<dbReference type="HAMAP" id="MF_00624">
    <property type="entry name" value="GlgC"/>
    <property type="match status" value="1"/>
</dbReference>
<evidence type="ECO:0000313" key="13">
    <source>
        <dbReference type="Proteomes" id="UP000484885"/>
    </source>
</evidence>
<feature type="domain" description="Glucose-1-phosphate adenylyltransferase/Bifunctional protein GlmU-like C-terminal hexapeptide" evidence="11">
    <location>
        <begin position="306"/>
        <end position="409"/>
    </location>
</feature>
<dbReference type="PROSITE" id="PS00810">
    <property type="entry name" value="ADP_GLC_PYROPHOSPH_3"/>
    <property type="match status" value="1"/>
</dbReference>
<dbReference type="EMBL" id="JAAGSC010000031">
    <property type="protein sequence ID" value="NDY94617.1"/>
    <property type="molecule type" value="Genomic_DNA"/>
</dbReference>
<evidence type="ECO:0000256" key="1">
    <source>
        <dbReference type="ARBA" id="ARBA00010443"/>
    </source>
</evidence>
<dbReference type="InterPro" id="IPR011004">
    <property type="entry name" value="Trimer_LpxA-like_sf"/>
</dbReference>
<dbReference type="CDD" id="cd02508">
    <property type="entry name" value="ADP_Glucose_PP"/>
    <property type="match status" value="1"/>
</dbReference>
<evidence type="ECO:0000313" key="12">
    <source>
        <dbReference type="EMBL" id="NDY94617.1"/>
    </source>
</evidence>
<evidence type="ECO:0000256" key="9">
    <source>
        <dbReference type="HAMAP-Rule" id="MF_00624"/>
    </source>
</evidence>
<dbReference type="PANTHER" id="PTHR43523:SF2">
    <property type="entry name" value="GLUCOSE-1-PHOSPHATE ADENYLYLTRANSFERASE"/>
    <property type="match status" value="1"/>
</dbReference>
<dbReference type="PROSITE" id="PS00808">
    <property type="entry name" value="ADP_GLC_PYROPHOSPH_1"/>
    <property type="match status" value="1"/>
</dbReference>
<feature type="binding site" evidence="9">
    <location>
        <begin position="190"/>
        <end position="191"/>
    </location>
    <ligand>
        <name>alpha-D-glucose 1-phosphate</name>
        <dbReference type="ChEBI" id="CHEBI:58601"/>
    </ligand>
</feature>
<dbReference type="GO" id="GO:0005524">
    <property type="term" value="F:ATP binding"/>
    <property type="evidence" value="ECO:0007669"/>
    <property type="project" value="UniProtKB-KW"/>
</dbReference>
<sequence>MQMNSARYVSRLTRQTQALILAGGRGTRLEMLTNWRAKPAVPFGGQFRIIDFSLSNCLHSDIRRIAVLTQYKSHSLIRHLMVGWKKLNTDYGSILDIVPAQQWLEDESWYQGTADAVFQSLDIVEAYDHTYTLILAGDHIYKMDYGEMLAEHARSGADMTVACNVVPLQDACGFGVMRVDDRDWVTGFTEKPAEPEPMPDDPSQALASMGIYIFNSEFLHEALTRDASSESSSHDFGKDIIPAAIQAGRKVLAFPLARAVSGKPYWRDVGTLDALYQANMELLTDDPPLDVHEQHWPIFTYPVQGPPAKFTDHGPRGGCTVVESMVGNGCVITDSSIRKSLVFNDCRIETDCELDGALVHPGCQIGSGSRLKNVLLDNGCIVPAGTVIGEDHAADKARFHVTEGGIVVVNREMLGQERRYQPPDYTHIPRASA</sequence>
<keyword evidence="5 9" id="KW-0547">Nucleotide-binding</keyword>
<dbReference type="Proteomes" id="UP000484885">
    <property type="component" value="Unassembled WGS sequence"/>
</dbReference>
<feature type="site" description="Could play a key role in the communication between the regulatory and the substrate sites" evidence="9">
    <location>
        <position position="70"/>
    </location>
</feature>
<dbReference type="Gene3D" id="2.160.10.10">
    <property type="entry name" value="Hexapeptide repeat proteins"/>
    <property type="match status" value="1"/>
</dbReference>
<keyword evidence="6 9" id="KW-0067">ATP-binding</keyword>
<dbReference type="PROSITE" id="PS00809">
    <property type="entry name" value="ADP_GLC_PYROPHOSPH_2"/>
    <property type="match status" value="1"/>
</dbReference>
<comment type="subunit">
    <text evidence="9">Homotetramer.</text>
</comment>
<comment type="caution">
    <text evidence="12">The sequence shown here is derived from an EMBL/GenBank/DDBJ whole genome shotgun (WGS) entry which is preliminary data.</text>
</comment>
<evidence type="ECO:0000256" key="6">
    <source>
        <dbReference type="ARBA" id="ARBA00022840"/>
    </source>
</evidence>
<protein>
    <recommendedName>
        <fullName evidence="9">Glucose-1-phosphate adenylyltransferase</fullName>
        <ecNumber evidence="9">2.7.7.27</ecNumber>
    </recommendedName>
    <alternativeName>
        <fullName evidence="9">ADP-glucose pyrophosphorylase</fullName>
        <shortName evidence="9">ADPGlc PPase</shortName>
    </alternativeName>
    <alternativeName>
        <fullName evidence="9">ADP-glucose synthase</fullName>
    </alternativeName>
</protein>
<gene>
    <name evidence="9 12" type="primary">glgC</name>
    <name evidence="12" type="ORF">G3I74_02600</name>
</gene>